<comment type="caution">
    <text evidence="2">The sequence shown here is derived from an EMBL/GenBank/DDBJ whole genome shotgun (WGS) entry which is preliminary data.</text>
</comment>
<evidence type="ECO:0000313" key="2">
    <source>
        <dbReference type="EMBL" id="MFC4541269.1"/>
    </source>
</evidence>
<dbReference type="EMBL" id="JBHSFA010000002">
    <property type="protein sequence ID" value="MFC4541269.1"/>
    <property type="molecule type" value="Genomic_DNA"/>
</dbReference>
<dbReference type="Proteomes" id="UP001595898">
    <property type="component" value="Unassembled WGS sequence"/>
</dbReference>
<keyword evidence="3" id="KW-1185">Reference proteome</keyword>
<dbReference type="RefSeq" id="WP_250139406.1">
    <property type="nucleotide sequence ID" value="NZ_JALIQP010000001.1"/>
</dbReference>
<accession>A0ABD5PLL6</accession>
<evidence type="ECO:0000256" key="1">
    <source>
        <dbReference type="SAM" id="MobiDB-lite"/>
    </source>
</evidence>
<proteinExistence type="predicted"/>
<evidence type="ECO:0000313" key="3">
    <source>
        <dbReference type="Proteomes" id="UP001595898"/>
    </source>
</evidence>
<organism evidence="2 3">
    <name type="scientific">Halosolutus amylolyticus</name>
    <dbReference type="NCBI Taxonomy" id="2932267"/>
    <lineage>
        <taxon>Archaea</taxon>
        <taxon>Methanobacteriati</taxon>
        <taxon>Methanobacteriota</taxon>
        <taxon>Stenosarchaea group</taxon>
        <taxon>Halobacteria</taxon>
        <taxon>Halobacteriales</taxon>
        <taxon>Natrialbaceae</taxon>
        <taxon>Halosolutus</taxon>
    </lineage>
</organism>
<dbReference type="AlphaFoldDB" id="A0ABD5PLL6"/>
<name>A0ABD5PLL6_9EURY</name>
<feature type="compositionally biased region" description="Low complexity" evidence="1">
    <location>
        <begin position="25"/>
        <end position="37"/>
    </location>
</feature>
<gene>
    <name evidence="2" type="ORF">ACFO5R_04950</name>
</gene>
<protein>
    <submittedName>
        <fullName evidence="2">Uncharacterized protein</fullName>
    </submittedName>
</protein>
<sequence length="45" mass="4858">MTRTNRARTVQNDARRSGLVTGLRTPTDPTMTGPTDGDSPRIGMV</sequence>
<feature type="region of interest" description="Disordered" evidence="1">
    <location>
        <begin position="1"/>
        <end position="45"/>
    </location>
</feature>
<feature type="compositionally biased region" description="Polar residues" evidence="1">
    <location>
        <begin position="1"/>
        <end position="12"/>
    </location>
</feature>
<reference evidence="2 3" key="1">
    <citation type="journal article" date="2019" name="Int. J. Syst. Evol. Microbiol.">
        <title>The Global Catalogue of Microorganisms (GCM) 10K type strain sequencing project: providing services to taxonomists for standard genome sequencing and annotation.</title>
        <authorList>
            <consortium name="The Broad Institute Genomics Platform"/>
            <consortium name="The Broad Institute Genome Sequencing Center for Infectious Disease"/>
            <person name="Wu L."/>
            <person name="Ma J."/>
        </authorList>
    </citation>
    <scope>NUCLEOTIDE SEQUENCE [LARGE SCALE GENOMIC DNA]</scope>
    <source>
        <strain evidence="2 3">WLHS5</strain>
    </source>
</reference>